<evidence type="ECO:0000256" key="2">
    <source>
        <dbReference type="ARBA" id="ARBA00007430"/>
    </source>
</evidence>
<evidence type="ECO:0000256" key="5">
    <source>
        <dbReference type="ARBA" id="ARBA00022989"/>
    </source>
</evidence>
<feature type="transmembrane region" description="Helical" evidence="7">
    <location>
        <begin position="117"/>
        <end position="138"/>
    </location>
</feature>
<comment type="similarity">
    <text evidence="2">Belongs to the polysaccharide synthase family.</text>
</comment>
<feature type="transmembrane region" description="Helical" evidence="7">
    <location>
        <begin position="323"/>
        <end position="348"/>
    </location>
</feature>
<dbReference type="PANTHER" id="PTHR30250">
    <property type="entry name" value="PST FAMILY PREDICTED COLANIC ACID TRANSPORTER"/>
    <property type="match status" value="1"/>
</dbReference>
<evidence type="ECO:0000256" key="7">
    <source>
        <dbReference type="SAM" id="Phobius"/>
    </source>
</evidence>
<dbReference type="Proteomes" id="UP000198668">
    <property type="component" value="Unassembled WGS sequence"/>
</dbReference>
<dbReference type="PANTHER" id="PTHR30250:SF10">
    <property type="entry name" value="LIPOPOLYSACCHARIDE BIOSYNTHESIS PROTEIN WZXC"/>
    <property type="match status" value="1"/>
</dbReference>
<reference evidence="8 9" key="1">
    <citation type="submission" date="2016-10" db="EMBL/GenBank/DDBJ databases">
        <authorList>
            <person name="de Groot N.N."/>
        </authorList>
    </citation>
    <scope>NUCLEOTIDE SEQUENCE [LARGE SCALE GENOMIC DNA]</scope>
    <source>
        <strain evidence="8 9">DSM 27630</strain>
    </source>
</reference>
<keyword evidence="5 7" id="KW-1133">Transmembrane helix</keyword>
<dbReference type="Pfam" id="PF13440">
    <property type="entry name" value="Polysacc_synt_3"/>
    <property type="match status" value="1"/>
</dbReference>
<gene>
    <name evidence="8" type="ORF">SAMN04489868_10244</name>
</gene>
<organism evidence="8 9">
    <name type="scientific">Pisciglobus halotolerans</name>
    <dbReference type="NCBI Taxonomy" id="745365"/>
    <lineage>
        <taxon>Bacteria</taxon>
        <taxon>Bacillati</taxon>
        <taxon>Bacillota</taxon>
        <taxon>Bacilli</taxon>
        <taxon>Lactobacillales</taxon>
        <taxon>Carnobacteriaceae</taxon>
    </lineage>
</organism>
<dbReference type="AlphaFoldDB" id="A0A1I3AVT8"/>
<keyword evidence="4 7" id="KW-0812">Transmembrane</keyword>
<feature type="transmembrane region" description="Helical" evidence="7">
    <location>
        <begin position="296"/>
        <end position="317"/>
    </location>
</feature>
<dbReference type="CDD" id="cd13127">
    <property type="entry name" value="MATE_tuaB_like"/>
    <property type="match status" value="1"/>
</dbReference>
<dbReference type="EMBL" id="FOQE01000002">
    <property type="protein sequence ID" value="SFH54133.1"/>
    <property type="molecule type" value="Genomic_DNA"/>
</dbReference>
<protein>
    <submittedName>
        <fullName evidence="8">Membrane protein involved in the export of O-antigen and teichoic acid</fullName>
    </submittedName>
</protein>
<evidence type="ECO:0000256" key="3">
    <source>
        <dbReference type="ARBA" id="ARBA00022475"/>
    </source>
</evidence>
<dbReference type="InterPro" id="IPR050833">
    <property type="entry name" value="Poly_Biosynth_Transport"/>
</dbReference>
<feature type="transmembrane region" description="Helical" evidence="7">
    <location>
        <begin position="173"/>
        <end position="194"/>
    </location>
</feature>
<feature type="transmembrane region" description="Helical" evidence="7">
    <location>
        <begin position="44"/>
        <end position="70"/>
    </location>
</feature>
<keyword evidence="9" id="KW-1185">Reference proteome</keyword>
<feature type="transmembrane region" description="Helical" evidence="7">
    <location>
        <begin position="147"/>
        <end position="167"/>
    </location>
</feature>
<feature type="transmembrane region" description="Helical" evidence="7">
    <location>
        <begin position="417"/>
        <end position="435"/>
    </location>
</feature>
<proteinExistence type="inferred from homology"/>
<dbReference type="GO" id="GO:0005886">
    <property type="term" value="C:plasma membrane"/>
    <property type="evidence" value="ECO:0007669"/>
    <property type="project" value="UniProtKB-SubCell"/>
</dbReference>
<name>A0A1I3AVT8_9LACT</name>
<feature type="transmembrane region" description="Helical" evidence="7">
    <location>
        <begin position="82"/>
        <end position="105"/>
    </location>
</feature>
<keyword evidence="3" id="KW-1003">Cell membrane</keyword>
<sequence length="500" mass="56181">MNENTTRKNVLSGLVWKLLERGGDQVIQFVIQLLLARLLLPEDYGLIALITIFIALANVFIQTGFTTALIQAKEVDEIDYASAFYFSSFLTVLLYLLLFLAAPAIADFYEKAQLIPVVRVLALSLFCGPLNSIQYAVVSRNLEFKKFFFSSLGGTLFSGVLGVYLAYKGFGVWALVAQQLSNIFIDTIVLWFTVSWRPIWAFSFERINKLLSFGWKMLFSTMLDTLYTNSYGLVIGKVISPAMLGYYNRANQFPSIIVNNVNNSLSTVLFPVMSASQEDKPRIRSMMQRSLEVSSLIIFPLMTGLIICAKPLVLVMLTEKWLASVSLIQLISLAYAFYPLHITNIVAISSLGKSELILKLEIVKRVFSLFCLFISIPFGIFVIVAFEPLISIGTFILNARQNKRLLGYGVKEQLSTISPYLVLSIMMGIIVYPLAYLPIGSLATLTLQAATGATFYIVASLMNKNNSIHYLLATAKELLWRKSMKKRPEQITTNRREYDE</sequence>
<evidence type="ECO:0000313" key="8">
    <source>
        <dbReference type="EMBL" id="SFH54133.1"/>
    </source>
</evidence>
<feature type="transmembrane region" description="Helical" evidence="7">
    <location>
        <begin position="369"/>
        <end position="397"/>
    </location>
</feature>
<evidence type="ECO:0000256" key="6">
    <source>
        <dbReference type="ARBA" id="ARBA00023136"/>
    </source>
</evidence>
<evidence type="ECO:0000313" key="9">
    <source>
        <dbReference type="Proteomes" id="UP000198668"/>
    </source>
</evidence>
<keyword evidence="6 7" id="KW-0472">Membrane</keyword>
<evidence type="ECO:0000256" key="1">
    <source>
        <dbReference type="ARBA" id="ARBA00004651"/>
    </source>
</evidence>
<evidence type="ECO:0000256" key="4">
    <source>
        <dbReference type="ARBA" id="ARBA00022692"/>
    </source>
</evidence>
<comment type="subcellular location">
    <subcellularLocation>
        <location evidence="1">Cell membrane</location>
        <topology evidence="1">Multi-pass membrane protein</topology>
    </subcellularLocation>
</comment>
<accession>A0A1I3AVT8</accession>
<feature type="transmembrane region" description="Helical" evidence="7">
    <location>
        <begin position="215"/>
        <end position="236"/>
    </location>
</feature>